<evidence type="ECO:0000313" key="2">
    <source>
        <dbReference type="Proteomes" id="UP001380953"/>
    </source>
</evidence>
<comment type="caution">
    <text evidence="1">The sequence shown here is derived from an EMBL/GenBank/DDBJ whole genome shotgun (WGS) entry which is preliminary data.</text>
</comment>
<dbReference type="EMBL" id="JBBKAR010000019">
    <property type="protein sequence ID" value="MEJ8303557.1"/>
    <property type="molecule type" value="Genomic_DNA"/>
</dbReference>
<accession>A0ACC6P9K7</accession>
<proteinExistence type="predicted"/>
<evidence type="ECO:0000313" key="1">
    <source>
        <dbReference type="EMBL" id="MEJ8303557.1"/>
    </source>
</evidence>
<dbReference type="Proteomes" id="UP001380953">
    <property type="component" value="Unassembled WGS sequence"/>
</dbReference>
<sequence length="649" mass="70798">MYCAKCGSLAQTGWKFCEKCGAPLEVAPAAASQVRTVPPIQRGSEAAPASTSKPKVSMSKKTKLWAGTIAGVAVLLVATFLMLRMTYGPSSPDSLAEKLNAAIDSKDSAAFAGYLSDPESPLLGQDRMQAFQTSLEAEDTRTFYKQSILNAIELASVEAPAQSDKETFSDQLRKELEGPNADLPASVMTFVEDRSWRGSKWSVRIAPVSLTAVSTDPTSDVDTSLQVGELHGNEQAAIENMWPGIYDYSGALTSEYGSQPFEGNFQAFEYAEPNMILFEASMMNKVALEFPAFEATVTLNGNPITGTPGEYVTFRPVPQQLDLKIAANVYGVDLSGETTIDVTEHPEYVLSELIRQEAAEKVADLAYSTMNDWVKATNTGDRKMLTGFDPNGGFGDYLTWSLDNQSDTRYALKKIIVNPVNIRFDQSDLNVNVAYEFSDSDNPERVTQEVHQLAIAQNTEKNGWWISNYAWGYIPDTDTNIERLNPEFDTERAALSKSIAVDSPSITNSTIASGNDKMQASASGSVAFAQDDIQAFMLSYLSSSVTAINGREFAQVANLMDPAGPAAQESADYIEYLDSKGITESFEDASVTGFEDNGDSTYTVNTRESYIIFNKDEEATAKSFNSVYKLSVIDGQLKTHTLISTKEIK</sequence>
<protein>
    <submittedName>
        <fullName evidence="1">Uncharacterized protein</fullName>
    </submittedName>
</protein>
<organism evidence="1 2">
    <name type="scientific">Saccharibacillus sacchari</name>
    <dbReference type="NCBI Taxonomy" id="456493"/>
    <lineage>
        <taxon>Bacteria</taxon>
        <taxon>Bacillati</taxon>
        <taxon>Bacillota</taxon>
        <taxon>Bacilli</taxon>
        <taxon>Bacillales</taxon>
        <taxon>Paenibacillaceae</taxon>
        <taxon>Saccharibacillus</taxon>
    </lineage>
</organism>
<reference evidence="1" key="1">
    <citation type="submission" date="2024-03" db="EMBL/GenBank/DDBJ databases">
        <title>Whole genome sequecning of epiphytes from Marcgravia umbellata leaves.</title>
        <authorList>
            <person name="Kumar G."/>
            <person name="Savka M.A."/>
        </authorList>
    </citation>
    <scope>NUCLEOTIDE SEQUENCE</scope>
    <source>
        <strain evidence="1">RIT_BL5</strain>
    </source>
</reference>
<name>A0ACC6P9K7_9BACL</name>
<gene>
    <name evidence="1" type="ORF">WKI47_06460</name>
</gene>
<keyword evidence="2" id="KW-1185">Reference proteome</keyword>